<reference evidence="7" key="2">
    <citation type="submission" date="2025-08" db="UniProtKB">
        <authorList>
            <consortium name="Ensembl"/>
        </authorList>
    </citation>
    <scope>IDENTIFICATION</scope>
</reference>
<dbReference type="PANTHER" id="PTHR15573:SF0">
    <property type="entry name" value="G-PROTEIN COUPLED RECEPTOR 160-RELATED"/>
    <property type="match status" value="1"/>
</dbReference>
<dbReference type="GO" id="GO:0005886">
    <property type="term" value="C:plasma membrane"/>
    <property type="evidence" value="ECO:0007669"/>
    <property type="project" value="TreeGrafter"/>
</dbReference>
<feature type="transmembrane region" description="Helical" evidence="5">
    <location>
        <begin position="107"/>
        <end position="127"/>
    </location>
</feature>
<evidence type="ECO:0000256" key="3">
    <source>
        <dbReference type="ARBA" id="ARBA00022989"/>
    </source>
</evidence>
<name>A0A8C4S2J5_ERPCA</name>
<evidence type="ECO:0000256" key="4">
    <source>
        <dbReference type="ARBA" id="ARBA00023136"/>
    </source>
</evidence>
<keyword evidence="4 5" id="KW-0472">Membrane</keyword>
<proteinExistence type="predicted"/>
<evidence type="ECO:0000256" key="1">
    <source>
        <dbReference type="ARBA" id="ARBA00004370"/>
    </source>
</evidence>
<protein>
    <submittedName>
        <fullName evidence="7">G protein-coupled receptor 160</fullName>
    </submittedName>
</protein>
<dbReference type="SUPFAM" id="SSF81321">
    <property type="entry name" value="Family A G protein-coupled receptor-like"/>
    <property type="match status" value="1"/>
</dbReference>
<gene>
    <name evidence="7" type="primary">GPR160</name>
    <name evidence="7" type="synonym">gpr160</name>
</gene>
<dbReference type="Ensembl" id="ENSECRT00000010651.1">
    <property type="protein sequence ID" value="ENSECRP00000010476.1"/>
    <property type="gene ID" value="ENSECRG00000006980.1"/>
</dbReference>
<dbReference type="RefSeq" id="XP_051778858.1">
    <property type="nucleotide sequence ID" value="XM_051922898.1"/>
</dbReference>
<dbReference type="RefSeq" id="XP_028650563.1">
    <property type="nucleotide sequence ID" value="XM_028794730.2"/>
</dbReference>
<evidence type="ECO:0000313" key="7">
    <source>
        <dbReference type="Ensembl" id="ENSECRP00000010476.1"/>
    </source>
</evidence>
<feature type="domain" description="G-protein coupled receptors family 1 profile" evidence="6">
    <location>
        <begin position="34"/>
        <end position="292"/>
    </location>
</feature>
<evidence type="ECO:0000256" key="2">
    <source>
        <dbReference type="ARBA" id="ARBA00022692"/>
    </source>
</evidence>
<feature type="transmembrane region" description="Helical" evidence="5">
    <location>
        <begin position="20"/>
        <end position="45"/>
    </location>
</feature>
<evidence type="ECO:0000256" key="5">
    <source>
        <dbReference type="SAM" id="Phobius"/>
    </source>
</evidence>
<keyword evidence="3 5" id="KW-1133">Transmembrane helix</keyword>
<dbReference type="InterPro" id="IPR042353">
    <property type="entry name" value="GPR160"/>
</dbReference>
<keyword evidence="2 5" id="KW-0812">Transmembrane</keyword>
<reference evidence="7" key="1">
    <citation type="submission" date="2021-06" db="EMBL/GenBank/DDBJ databases">
        <authorList>
            <consortium name="Wellcome Sanger Institute Data Sharing"/>
        </authorList>
    </citation>
    <scope>NUCLEOTIDE SEQUENCE [LARGE SCALE GENOMIC DNA]</scope>
</reference>
<dbReference type="Gene3D" id="1.20.1070.10">
    <property type="entry name" value="Rhodopsin 7-helix transmembrane proteins"/>
    <property type="match status" value="1"/>
</dbReference>
<dbReference type="InterPro" id="IPR017452">
    <property type="entry name" value="GPCR_Rhodpsn_7TM"/>
</dbReference>
<dbReference type="GeneTree" id="ENSGT00390000015520"/>
<reference evidence="7" key="3">
    <citation type="submission" date="2025-09" db="UniProtKB">
        <authorList>
            <consortium name="Ensembl"/>
        </authorList>
    </citation>
    <scope>IDENTIFICATION</scope>
</reference>
<dbReference type="CTD" id="26996"/>
<dbReference type="PROSITE" id="PS50262">
    <property type="entry name" value="G_PROTEIN_RECEP_F1_2"/>
    <property type="match status" value="1"/>
</dbReference>
<dbReference type="GeneID" id="114646511"/>
<evidence type="ECO:0000259" key="6">
    <source>
        <dbReference type="PROSITE" id="PS50262"/>
    </source>
</evidence>
<feature type="transmembrane region" description="Helical" evidence="5">
    <location>
        <begin position="139"/>
        <end position="158"/>
    </location>
</feature>
<comment type="subcellular location">
    <subcellularLocation>
        <location evidence="1">Membrane</location>
    </subcellularLocation>
</comment>
<dbReference type="PANTHER" id="PTHR15573">
    <property type="entry name" value="G-PROTEIN COUPLED RECEPTOR 160-RELATED"/>
    <property type="match status" value="1"/>
</dbReference>
<dbReference type="RefSeq" id="XP_028650564.1">
    <property type="nucleotide sequence ID" value="XM_028794731.2"/>
</dbReference>
<evidence type="ECO:0000313" key="8">
    <source>
        <dbReference type="Proteomes" id="UP000694620"/>
    </source>
</evidence>
<accession>A0A8C4S2J5</accession>
<feature type="transmembrane region" description="Helical" evidence="5">
    <location>
        <begin position="240"/>
        <end position="265"/>
    </location>
</feature>
<keyword evidence="8" id="KW-1185">Reference proteome</keyword>
<organism evidence="7 8">
    <name type="scientific">Erpetoichthys calabaricus</name>
    <name type="common">Rope fish</name>
    <name type="synonym">Calamoichthys calabaricus</name>
    <dbReference type="NCBI Taxonomy" id="27687"/>
    <lineage>
        <taxon>Eukaryota</taxon>
        <taxon>Metazoa</taxon>
        <taxon>Chordata</taxon>
        <taxon>Craniata</taxon>
        <taxon>Vertebrata</taxon>
        <taxon>Euteleostomi</taxon>
        <taxon>Actinopterygii</taxon>
        <taxon>Polypteriformes</taxon>
        <taxon>Polypteridae</taxon>
        <taxon>Erpetoichthys</taxon>
    </lineage>
</organism>
<dbReference type="RefSeq" id="XP_028650562.1">
    <property type="nucleotide sequence ID" value="XM_028794729.2"/>
</dbReference>
<dbReference type="Proteomes" id="UP000694620">
    <property type="component" value="Chromosome 2"/>
</dbReference>
<feature type="transmembrane region" description="Helical" evidence="5">
    <location>
        <begin position="170"/>
        <end position="201"/>
    </location>
</feature>
<feature type="transmembrane region" description="Helical" evidence="5">
    <location>
        <begin position="57"/>
        <end position="79"/>
    </location>
</feature>
<sequence>MRTLALQNCSGDVELCAPEAILSYINSLLLVLAGKSLLNVVIVGLRLQHMVKSFMGYFCISLALLDILLCVCLSLIYYFEDFTFLGFRFTKYHICLVIQIVSYTYGILHWPVLALAGIDYFLMLPLYTQPLSFARKMTCVTLTIALWISALFYVFVFSDFHPMMQDMSHVFMYQCLIFTSHQCSSVTTIIMFLLLCTILYCRSGFIRLMKSLGSLSLYEGPAWSLSYTSQWEEGAMRKQLLSNITLCFLATWMPFLFLQAVVLFLRADIPAYLDLNVPWLCFLNSFLIGTVYWLRNQEVGMKSSAFPDGFCYWNFSYPLENETHRVCNSKSIITTVIITP</sequence>
<dbReference type="AlphaFoldDB" id="A0A8C4S2J5"/>
<feature type="transmembrane region" description="Helical" evidence="5">
    <location>
        <begin position="277"/>
        <end position="294"/>
    </location>
</feature>
<dbReference type="GO" id="GO:0043235">
    <property type="term" value="C:receptor complex"/>
    <property type="evidence" value="ECO:0007669"/>
    <property type="project" value="TreeGrafter"/>
</dbReference>
<dbReference type="OrthoDB" id="9947933at2759"/>